<dbReference type="Pfam" id="PF22435">
    <property type="entry name" value="MRM3-like_sub_bind"/>
    <property type="match status" value="1"/>
</dbReference>
<dbReference type="InterPro" id="IPR029028">
    <property type="entry name" value="Alpha/beta_knot_MTases"/>
</dbReference>
<evidence type="ECO:0000256" key="3">
    <source>
        <dbReference type="ARBA" id="ARBA00022679"/>
    </source>
</evidence>
<dbReference type="PANTHER" id="PTHR43191:SF2">
    <property type="entry name" value="RRNA METHYLTRANSFERASE 3, MITOCHONDRIAL"/>
    <property type="match status" value="1"/>
</dbReference>
<dbReference type="InterPro" id="IPR053888">
    <property type="entry name" value="MRM3-like_sub_bind"/>
</dbReference>
<dbReference type="RefSeq" id="WP_277442654.1">
    <property type="nucleotide sequence ID" value="NZ_JAKOAV010000004.1"/>
</dbReference>
<dbReference type="InterPro" id="IPR001537">
    <property type="entry name" value="SpoU_MeTrfase"/>
</dbReference>
<evidence type="ECO:0000259" key="4">
    <source>
        <dbReference type="SMART" id="SM00967"/>
    </source>
</evidence>
<evidence type="ECO:0000313" key="5">
    <source>
        <dbReference type="EMBL" id="MDF9407417.1"/>
    </source>
</evidence>
<sequence>MISRQNPRIKYLRRLATRRFRDLEGKFLVEGTRFVEEALESSFSVEMLVYCEKAMCNARGQALLEAASVRGISVLEVEESLFEELADTVTPQGILAVVKWRWYKLNDLHAGVRPWLLVLVDGVADPGNLGTIVRSADAAGADGVILLKGTADIFNPKALRATMGSIFHIPVIRNSAFDEVETFFNRHGIKLVAGMPHGGKVIFESNLTESCALVVGSEPRGPGGNVMSAVFERVHIPMPGRAESLNVAISTAILLYEAVRQRNSVNS</sequence>
<organism evidence="5 6">
    <name type="scientific">Pelotomaculum isophthalicicum JI</name>
    <dbReference type="NCBI Taxonomy" id="947010"/>
    <lineage>
        <taxon>Bacteria</taxon>
        <taxon>Bacillati</taxon>
        <taxon>Bacillota</taxon>
        <taxon>Clostridia</taxon>
        <taxon>Eubacteriales</taxon>
        <taxon>Desulfotomaculaceae</taxon>
        <taxon>Pelotomaculum</taxon>
    </lineage>
</organism>
<name>A0A9X4GY46_9FIRM</name>
<dbReference type="InterPro" id="IPR029026">
    <property type="entry name" value="tRNA_m1G_MTases_N"/>
</dbReference>
<dbReference type="Proteomes" id="UP001154312">
    <property type="component" value="Unassembled WGS sequence"/>
</dbReference>
<dbReference type="PANTHER" id="PTHR43191">
    <property type="entry name" value="RRNA METHYLTRANSFERASE 3"/>
    <property type="match status" value="1"/>
</dbReference>
<keyword evidence="2 5" id="KW-0489">Methyltransferase</keyword>
<dbReference type="Pfam" id="PF00588">
    <property type="entry name" value="SpoU_methylase"/>
    <property type="match status" value="1"/>
</dbReference>
<evidence type="ECO:0000313" key="6">
    <source>
        <dbReference type="Proteomes" id="UP001154312"/>
    </source>
</evidence>
<dbReference type="GO" id="GO:0006396">
    <property type="term" value="P:RNA processing"/>
    <property type="evidence" value="ECO:0007669"/>
    <property type="project" value="InterPro"/>
</dbReference>
<dbReference type="GO" id="GO:0008173">
    <property type="term" value="F:RNA methyltransferase activity"/>
    <property type="evidence" value="ECO:0007669"/>
    <property type="project" value="InterPro"/>
</dbReference>
<dbReference type="GO" id="GO:0003723">
    <property type="term" value="F:RNA binding"/>
    <property type="evidence" value="ECO:0007669"/>
    <property type="project" value="InterPro"/>
</dbReference>
<dbReference type="EMBL" id="JAKOAV010000004">
    <property type="protein sequence ID" value="MDF9407417.1"/>
    <property type="molecule type" value="Genomic_DNA"/>
</dbReference>
<proteinExistence type="inferred from homology"/>
<comment type="similarity">
    <text evidence="1">Belongs to the class IV-like SAM-binding methyltransferase superfamily. RNA methyltransferase TrmH family.</text>
</comment>
<dbReference type="SUPFAM" id="SSF75217">
    <property type="entry name" value="alpha/beta knot"/>
    <property type="match status" value="1"/>
</dbReference>
<dbReference type="Gene3D" id="3.40.1280.10">
    <property type="match status" value="1"/>
</dbReference>
<keyword evidence="3" id="KW-0808">Transferase</keyword>
<accession>A0A9X4GY46</accession>
<feature type="domain" description="RNA 2-O ribose methyltransferase substrate binding" evidence="4">
    <location>
        <begin position="28"/>
        <end position="104"/>
    </location>
</feature>
<dbReference type="SUPFAM" id="SSF55315">
    <property type="entry name" value="L30e-like"/>
    <property type="match status" value="1"/>
</dbReference>
<dbReference type="Gene3D" id="3.30.1330.30">
    <property type="match status" value="1"/>
</dbReference>
<dbReference type="GO" id="GO:0005737">
    <property type="term" value="C:cytoplasm"/>
    <property type="evidence" value="ECO:0007669"/>
    <property type="project" value="UniProtKB-ARBA"/>
</dbReference>
<reference evidence="5" key="1">
    <citation type="submission" date="2022-02" db="EMBL/GenBank/DDBJ databases">
        <authorList>
            <person name="Leng L."/>
        </authorList>
    </citation>
    <scope>NUCLEOTIDE SEQUENCE</scope>
    <source>
        <strain evidence="5">JI</strain>
    </source>
</reference>
<dbReference type="CDD" id="cd18095">
    <property type="entry name" value="SpoU-like_rRNA-MTase"/>
    <property type="match status" value="1"/>
</dbReference>
<dbReference type="InterPro" id="IPR013123">
    <property type="entry name" value="SpoU_subst-bd"/>
</dbReference>
<dbReference type="GO" id="GO:0032259">
    <property type="term" value="P:methylation"/>
    <property type="evidence" value="ECO:0007669"/>
    <property type="project" value="UniProtKB-KW"/>
</dbReference>
<keyword evidence="6" id="KW-1185">Reference proteome</keyword>
<dbReference type="SMART" id="SM00967">
    <property type="entry name" value="SpoU_sub_bind"/>
    <property type="match status" value="1"/>
</dbReference>
<evidence type="ECO:0000256" key="1">
    <source>
        <dbReference type="ARBA" id="ARBA00007228"/>
    </source>
</evidence>
<protein>
    <submittedName>
        <fullName evidence="5">RNA methyltransferase</fullName>
    </submittedName>
</protein>
<evidence type="ECO:0000256" key="2">
    <source>
        <dbReference type="ARBA" id="ARBA00022603"/>
    </source>
</evidence>
<gene>
    <name evidence="5" type="ORF">L7E55_03420</name>
</gene>
<dbReference type="InterPro" id="IPR051259">
    <property type="entry name" value="rRNA_Methyltransferase"/>
</dbReference>
<dbReference type="InterPro" id="IPR029064">
    <property type="entry name" value="Ribosomal_eL30-like_sf"/>
</dbReference>
<comment type="caution">
    <text evidence="5">The sequence shown here is derived from an EMBL/GenBank/DDBJ whole genome shotgun (WGS) entry which is preliminary data.</text>
</comment>
<dbReference type="AlphaFoldDB" id="A0A9X4GY46"/>